<dbReference type="PROSITE" id="PS51257">
    <property type="entry name" value="PROKAR_LIPOPROTEIN"/>
    <property type="match status" value="1"/>
</dbReference>
<comment type="caution">
    <text evidence="2">The sequence shown here is derived from an EMBL/GenBank/DDBJ whole genome shotgun (WGS) entry which is preliminary data.</text>
</comment>
<organism evidence="2 3">
    <name type="scientific">Homarus americanus</name>
    <name type="common">American lobster</name>
    <dbReference type="NCBI Taxonomy" id="6706"/>
    <lineage>
        <taxon>Eukaryota</taxon>
        <taxon>Metazoa</taxon>
        <taxon>Ecdysozoa</taxon>
        <taxon>Arthropoda</taxon>
        <taxon>Crustacea</taxon>
        <taxon>Multicrustacea</taxon>
        <taxon>Malacostraca</taxon>
        <taxon>Eumalacostraca</taxon>
        <taxon>Eucarida</taxon>
        <taxon>Decapoda</taxon>
        <taxon>Pleocyemata</taxon>
        <taxon>Astacidea</taxon>
        <taxon>Nephropoidea</taxon>
        <taxon>Nephropidae</taxon>
        <taxon>Homarus</taxon>
    </lineage>
</organism>
<dbReference type="AlphaFoldDB" id="A0A8J5JFU6"/>
<dbReference type="Proteomes" id="UP000747542">
    <property type="component" value="Unassembled WGS sequence"/>
</dbReference>
<dbReference type="GO" id="GO:0005789">
    <property type="term" value="C:endoplasmic reticulum membrane"/>
    <property type="evidence" value="ECO:0007669"/>
    <property type="project" value="TreeGrafter"/>
</dbReference>
<proteinExistence type="predicted"/>
<dbReference type="PANTHER" id="PTHR34009">
    <property type="entry name" value="PROTEIN STAR"/>
    <property type="match status" value="1"/>
</dbReference>
<dbReference type="GO" id="GO:0005886">
    <property type="term" value="C:plasma membrane"/>
    <property type="evidence" value="ECO:0007669"/>
    <property type="project" value="TreeGrafter"/>
</dbReference>
<sequence>MIKSVMRTWNKLEQMVTCFVRKYLMFAVLGMISSCAFVNMALHAGAGLHYYCQEECLKKALTGPLLPLDKDIILHIRKYWIDPPAPRGSYKSDFPLENPPWASMGNWVDSPSLHLPNTRDPRNLRREILPHTANFKRGTFVEIGASDGEFKSVSLYAEQKLGFKGLLIEPNPGEYQELRAKKRSAYTVNACASIYPGHVKNDLWIRNTPVNLPYLLYRLQKSSNRLVKYVSQEDSGLGRTTPVQCFNVGALTIAALKTTTIDLLAISTHGGELEILDAIPKAIKINLLVLVTPIATQDDMDLVKALTEARDLKPIFLKYNMNIFITADRVAKA</sequence>
<dbReference type="PANTHER" id="PTHR34009:SF2">
    <property type="entry name" value="PROTEIN STAR"/>
    <property type="match status" value="1"/>
</dbReference>
<dbReference type="EMBL" id="JAHLQT010037514">
    <property type="protein sequence ID" value="KAG7157412.1"/>
    <property type="molecule type" value="Genomic_DNA"/>
</dbReference>
<name>A0A8J5JFU6_HOMAM</name>
<dbReference type="GO" id="GO:0006888">
    <property type="term" value="P:endoplasmic reticulum to Golgi vesicle-mediated transport"/>
    <property type="evidence" value="ECO:0007669"/>
    <property type="project" value="TreeGrafter"/>
</dbReference>
<gene>
    <name evidence="2" type="ORF">Hamer_G005836</name>
</gene>
<evidence type="ECO:0000313" key="3">
    <source>
        <dbReference type="Proteomes" id="UP000747542"/>
    </source>
</evidence>
<dbReference type="InterPro" id="IPR029063">
    <property type="entry name" value="SAM-dependent_MTases_sf"/>
</dbReference>
<dbReference type="InterPro" id="IPR006342">
    <property type="entry name" value="FkbM_mtfrase"/>
</dbReference>
<feature type="domain" description="Methyltransferase FkbM" evidence="1">
    <location>
        <begin position="142"/>
        <end position="288"/>
    </location>
</feature>
<reference evidence="2" key="1">
    <citation type="journal article" date="2021" name="Sci. Adv.">
        <title>The American lobster genome reveals insights on longevity, neural, and immune adaptations.</title>
        <authorList>
            <person name="Polinski J.M."/>
            <person name="Zimin A.V."/>
            <person name="Clark K.F."/>
            <person name="Kohn A.B."/>
            <person name="Sadowski N."/>
            <person name="Timp W."/>
            <person name="Ptitsyn A."/>
            <person name="Khanna P."/>
            <person name="Romanova D.Y."/>
            <person name="Williams P."/>
            <person name="Greenwood S.J."/>
            <person name="Moroz L.L."/>
            <person name="Walt D.R."/>
            <person name="Bodnar A.G."/>
        </authorList>
    </citation>
    <scope>NUCLEOTIDE SEQUENCE</scope>
    <source>
        <strain evidence="2">GMGI-L3</strain>
    </source>
</reference>
<dbReference type="GO" id="GO:0016197">
    <property type="term" value="P:endosomal transport"/>
    <property type="evidence" value="ECO:0007669"/>
    <property type="project" value="TreeGrafter"/>
</dbReference>
<keyword evidence="3" id="KW-1185">Reference proteome</keyword>
<dbReference type="InterPro" id="IPR053202">
    <property type="entry name" value="EGF_Rcpt_Signaling_Reg"/>
</dbReference>
<dbReference type="Pfam" id="PF05050">
    <property type="entry name" value="Methyltransf_21"/>
    <property type="match status" value="1"/>
</dbReference>
<evidence type="ECO:0000259" key="1">
    <source>
        <dbReference type="Pfam" id="PF05050"/>
    </source>
</evidence>
<dbReference type="Gene3D" id="3.40.50.150">
    <property type="entry name" value="Vaccinia Virus protein VP39"/>
    <property type="match status" value="1"/>
</dbReference>
<dbReference type="GO" id="GO:0005794">
    <property type="term" value="C:Golgi apparatus"/>
    <property type="evidence" value="ECO:0007669"/>
    <property type="project" value="TreeGrafter"/>
</dbReference>
<protein>
    <recommendedName>
        <fullName evidence="1">Methyltransferase FkbM domain-containing protein</fullName>
    </recommendedName>
</protein>
<dbReference type="GO" id="GO:0031902">
    <property type="term" value="C:late endosome membrane"/>
    <property type="evidence" value="ECO:0007669"/>
    <property type="project" value="TreeGrafter"/>
</dbReference>
<evidence type="ECO:0000313" key="2">
    <source>
        <dbReference type="EMBL" id="KAG7157412.1"/>
    </source>
</evidence>
<accession>A0A8J5JFU6</accession>